<name>A0A2S5B782_9BASI</name>
<feature type="transmembrane region" description="Helical" evidence="11">
    <location>
        <begin position="982"/>
        <end position="999"/>
    </location>
</feature>
<keyword evidence="7" id="KW-0256">Endoplasmic reticulum</keyword>
<evidence type="ECO:0000313" key="12">
    <source>
        <dbReference type="EMBL" id="POY72615.1"/>
    </source>
</evidence>
<evidence type="ECO:0000256" key="7">
    <source>
        <dbReference type="ARBA" id="ARBA00022824"/>
    </source>
</evidence>
<feature type="transmembrane region" description="Helical" evidence="11">
    <location>
        <begin position="893"/>
        <end position="926"/>
    </location>
</feature>
<dbReference type="EMBL" id="PJQD01000048">
    <property type="protein sequence ID" value="POY72615.1"/>
    <property type="molecule type" value="Genomic_DNA"/>
</dbReference>
<feature type="region of interest" description="Disordered" evidence="10">
    <location>
        <begin position="855"/>
        <end position="877"/>
    </location>
</feature>
<keyword evidence="6" id="KW-0418">Kinase</keyword>
<feature type="region of interest" description="Disordered" evidence="10">
    <location>
        <begin position="48"/>
        <end position="152"/>
    </location>
</feature>
<comment type="similarity">
    <text evidence="2">Belongs to the polyprenol kinase family.</text>
</comment>
<feature type="non-terminal residue" evidence="12">
    <location>
        <position position="1"/>
    </location>
</feature>
<feature type="compositionally biased region" description="Polar residues" evidence="10">
    <location>
        <begin position="1"/>
        <end position="11"/>
    </location>
</feature>
<dbReference type="OrthoDB" id="377083at2759"/>
<evidence type="ECO:0000256" key="9">
    <source>
        <dbReference type="ARBA" id="ARBA00023136"/>
    </source>
</evidence>
<dbReference type="AlphaFoldDB" id="A0A2S5B782"/>
<accession>A0A2S5B782</accession>
<keyword evidence="9 11" id="KW-0472">Membrane</keyword>
<comment type="caution">
    <text evidence="12">The sequence shown here is derived from an EMBL/GenBank/DDBJ whole genome shotgun (WGS) entry which is preliminary data.</text>
</comment>
<feature type="transmembrane region" description="Helical" evidence="11">
    <location>
        <begin position="686"/>
        <end position="709"/>
    </location>
</feature>
<dbReference type="InterPro" id="IPR032974">
    <property type="entry name" value="Polypren_kinase"/>
</dbReference>
<organism evidence="12 13">
    <name type="scientific">Rhodotorula taiwanensis</name>
    <dbReference type="NCBI Taxonomy" id="741276"/>
    <lineage>
        <taxon>Eukaryota</taxon>
        <taxon>Fungi</taxon>
        <taxon>Dikarya</taxon>
        <taxon>Basidiomycota</taxon>
        <taxon>Pucciniomycotina</taxon>
        <taxon>Microbotryomycetes</taxon>
        <taxon>Sporidiobolales</taxon>
        <taxon>Sporidiobolaceae</taxon>
        <taxon>Rhodotorula</taxon>
    </lineage>
</organism>
<keyword evidence="5 11" id="KW-0812">Transmembrane</keyword>
<feature type="transmembrane region" description="Helical" evidence="11">
    <location>
        <begin position="340"/>
        <end position="360"/>
    </location>
</feature>
<feature type="compositionally biased region" description="Low complexity" evidence="10">
    <location>
        <begin position="178"/>
        <end position="188"/>
    </location>
</feature>
<keyword evidence="13" id="KW-1185">Reference proteome</keyword>
<dbReference type="GO" id="GO:0004168">
    <property type="term" value="F:dolichol kinase activity"/>
    <property type="evidence" value="ECO:0007669"/>
    <property type="project" value="UniProtKB-EC"/>
</dbReference>
<sequence>TRLLGQLSTGNVKKRGTPRRKASVPIISERLAIPIVSLCAPFARKPRAGQYSSASDHPESHASSGFVGRGAARSRACRGITLAPRSTRSTPTATPSGSPHRTPSEYFGPPGVGPDRVQGDGVNGSKAAVGGLGKVRSSRTPTNVQTTARPPSRIRLDRHDSYYLASASGSQTDGADAGGESSSGSSSESEIEVARRFGDRLSADSLSLLTRRYAAASSDASTRLDVGARGRDEHVLLKKRSTSPRSLRSHGGSSVSQKERSWGSALLETLEGPSHSGSRERRRPASPTVASIKTARGSARIRPARPSPEEEKREPSPPLTMDSIRPGWSPFPLFHIRRNLIFEVVILVVPLSFALLRVWSMRPGPVFLSIPSVPLYALALYTAAIPFIALFRREGHYFKAPFTDERGYRNASHADDGIAVALTLPILLATATWWDVYRSANDQPQSGVGLPGIRTLVDVWEANGVSARTSPRLGADFDLSALSAPIERARTLFRARYELVLLTSLNAVTLLLHLALARTVLRIEKLPRSNTRRFFGFMAVAAGISTSIWAVLTWIGHSSQVKLPLSPLEAAVSTYIQQSSFYIVSRLARRGFTLGELNAMTAAGNALCLEFWRLSQARWLYKRGTPYIPPTFRAPTPIVAFQAVLIPGAFLSGFLLSPLLVISRHIASKPSHRLKWPTERERHRKLLALGVALGLFGIVFLMLGGWAGWMLGTLPTTFFRRLRRPWGWAAQYFFYGNSDGVDLDGLTRNISGQSEPWWSPRRTSRGWRRIALVGYWGATISSAVGGWQTHLVRARRIRMRSARPDAVKQNKAASPAIDGKEGSPVPPDSIASKSGAAAAGKRLLGRGIDAVQAARGGHANDGHGRNQPPMRFGAEHARAEKASHASLNLRRKFFHALAVIMFVPGIAIDPAFTSLAFSVAFALFTFAEYARYFALYPIGAPLHIFFTEFVDSKDGGPVIVSHFYLLTGCAGGLWLEGQQINRFTGVLVLGVGDSLASIVGKLWGRTPWPGSSKTVEGTAAFITSVGLCAWLLRLFGLVDGFSMPRYLLAVTLSALFEAASAQNDNLVIPLYMWSVIALLDV</sequence>
<feature type="transmembrane region" description="Helical" evidence="11">
    <location>
        <begin position="770"/>
        <end position="792"/>
    </location>
</feature>
<feature type="region of interest" description="Disordered" evidence="10">
    <location>
        <begin position="802"/>
        <end position="833"/>
    </location>
</feature>
<evidence type="ECO:0000313" key="13">
    <source>
        <dbReference type="Proteomes" id="UP000237144"/>
    </source>
</evidence>
<keyword evidence="8 11" id="KW-1133">Transmembrane helix</keyword>
<proteinExistence type="inferred from homology"/>
<feature type="region of interest" description="Disordered" evidence="10">
    <location>
        <begin position="1"/>
        <end position="21"/>
    </location>
</feature>
<keyword evidence="4" id="KW-0808">Transferase</keyword>
<evidence type="ECO:0000256" key="3">
    <source>
        <dbReference type="ARBA" id="ARBA00012132"/>
    </source>
</evidence>
<reference evidence="12 13" key="1">
    <citation type="journal article" date="2018" name="Front. Microbiol.">
        <title>Prospects for Fungal Bioremediation of Acidic Radioactive Waste Sites: Characterization and Genome Sequence of Rhodotorula taiwanensis MD1149.</title>
        <authorList>
            <person name="Tkavc R."/>
            <person name="Matrosova V.Y."/>
            <person name="Grichenko O.E."/>
            <person name="Gostincar C."/>
            <person name="Volpe R.P."/>
            <person name="Klimenkova P."/>
            <person name="Gaidamakova E.K."/>
            <person name="Zhou C.E."/>
            <person name="Stewart B.J."/>
            <person name="Lyman M.G."/>
            <person name="Malfatti S.A."/>
            <person name="Rubinfeld B."/>
            <person name="Courtot M."/>
            <person name="Singh J."/>
            <person name="Dalgard C.L."/>
            <person name="Hamilton T."/>
            <person name="Frey K.G."/>
            <person name="Gunde-Cimerman N."/>
            <person name="Dugan L."/>
            <person name="Daly M.J."/>
        </authorList>
    </citation>
    <scope>NUCLEOTIDE SEQUENCE [LARGE SCALE GENOMIC DNA]</scope>
    <source>
        <strain evidence="12 13">MD1149</strain>
    </source>
</reference>
<evidence type="ECO:0000256" key="6">
    <source>
        <dbReference type="ARBA" id="ARBA00022777"/>
    </source>
</evidence>
<evidence type="ECO:0000256" key="4">
    <source>
        <dbReference type="ARBA" id="ARBA00022679"/>
    </source>
</evidence>
<dbReference type="GO" id="GO:0005789">
    <property type="term" value="C:endoplasmic reticulum membrane"/>
    <property type="evidence" value="ECO:0007669"/>
    <property type="project" value="UniProtKB-SubCell"/>
</dbReference>
<feature type="transmembrane region" description="Helical" evidence="11">
    <location>
        <begin position="499"/>
        <end position="521"/>
    </location>
</feature>
<evidence type="ECO:0000256" key="10">
    <source>
        <dbReference type="SAM" id="MobiDB-lite"/>
    </source>
</evidence>
<feature type="compositionally biased region" description="Basic residues" evidence="10">
    <location>
        <begin position="12"/>
        <end position="21"/>
    </location>
</feature>
<feature type="region of interest" description="Disordered" evidence="10">
    <location>
        <begin position="166"/>
        <end position="191"/>
    </location>
</feature>
<dbReference type="EC" id="2.7.1.108" evidence="3"/>
<dbReference type="GO" id="GO:0043048">
    <property type="term" value="P:dolichyl monophosphate biosynthetic process"/>
    <property type="evidence" value="ECO:0007669"/>
    <property type="project" value="TreeGrafter"/>
</dbReference>
<evidence type="ECO:0000256" key="11">
    <source>
        <dbReference type="SAM" id="Phobius"/>
    </source>
</evidence>
<dbReference type="PANTHER" id="PTHR13205:SF15">
    <property type="entry name" value="DOLICHOL KINASE"/>
    <property type="match status" value="1"/>
</dbReference>
<evidence type="ECO:0000256" key="1">
    <source>
        <dbReference type="ARBA" id="ARBA00004477"/>
    </source>
</evidence>
<dbReference type="PANTHER" id="PTHR13205">
    <property type="entry name" value="TRANSMEMBRANE PROTEIN 15-RELATED"/>
    <property type="match status" value="1"/>
</dbReference>
<evidence type="ECO:0000256" key="2">
    <source>
        <dbReference type="ARBA" id="ARBA00010794"/>
    </source>
</evidence>
<dbReference type="STRING" id="741276.A0A2S5B782"/>
<gene>
    <name evidence="12" type="ORF">BMF94_4443</name>
</gene>
<feature type="transmembrane region" description="Helical" evidence="11">
    <location>
        <begin position="639"/>
        <end position="666"/>
    </location>
</feature>
<feature type="transmembrane region" description="Helical" evidence="11">
    <location>
        <begin position="533"/>
        <end position="555"/>
    </location>
</feature>
<feature type="transmembrane region" description="Helical" evidence="11">
    <location>
        <begin position="366"/>
        <end position="391"/>
    </location>
</feature>
<feature type="compositionally biased region" description="Low complexity" evidence="10">
    <location>
        <begin position="69"/>
        <end position="99"/>
    </location>
</feature>
<evidence type="ECO:0000256" key="8">
    <source>
        <dbReference type="ARBA" id="ARBA00022989"/>
    </source>
</evidence>
<protein>
    <recommendedName>
        <fullName evidence="3">dolichol kinase</fullName>
        <ecNumber evidence="3">2.7.1.108</ecNumber>
    </recommendedName>
</protein>
<feature type="transmembrane region" description="Helical" evidence="11">
    <location>
        <begin position="1019"/>
        <end position="1038"/>
    </location>
</feature>
<feature type="transmembrane region" description="Helical" evidence="11">
    <location>
        <begin position="955"/>
        <end position="975"/>
    </location>
</feature>
<evidence type="ECO:0000256" key="5">
    <source>
        <dbReference type="ARBA" id="ARBA00022692"/>
    </source>
</evidence>
<dbReference type="Proteomes" id="UP000237144">
    <property type="component" value="Unassembled WGS sequence"/>
</dbReference>
<feature type="region of interest" description="Disordered" evidence="10">
    <location>
        <begin position="235"/>
        <end position="321"/>
    </location>
</feature>
<comment type="subcellular location">
    <subcellularLocation>
        <location evidence="1">Endoplasmic reticulum membrane</location>
        <topology evidence="1">Multi-pass membrane protein</topology>
    </subcellularLocation>
</comment>
<feature type="compositionally biased region" description="Polar residues" evidence="10">
    <location>
        <begin position="243"/>
        <end position="256"/>
    </location>
</feature>
<feature type="compositionally biased region" description="Polar residues" evidence="10">
    <location>
        <begin position="138"/>
        <end position="149"/>
    </location>
</feature>